<organism evidence="6">
    <name type="scientific">freshwater metagenome</name>
    <dbReference type="NCBI Taxonomy" id="449393"/>
    <lineage>
        <taxon>unclassified sequences</taxon>
        <taxon>metagenomes</taxon>
        <taxon>ecological metagenomes</taxon>
    </lineage>
</organism>
<evidence type="ECO:0000313" key="6">
    <source>
        <dbReference type="EMBL" id="KGA13694.1"/>
    </source>
</evidence>
<dbReference type="InterPro" id="IPR012794">
    <property type="entry name" value="PcaR_PcaU"/>
</dbReference>
<dbReference type="InterPro" id="IPR029016">
    <property type="entry name" value="GAF-like_dom_sf"/>
</dbReference>
<dbReference type="InterPro" id="IPR036390">
    <property type="entry name" value="WH_DNA-bd_sf"/>
</dbReference>
<dbReference type="InterPro" id="IPR036388">
    <property type="entry name" value="WH-like_DNA-bd_sf"/>
</dbReference>
<evidence type="ECO:0000259" key="4">
    <source>
        <dbReference type="PROSITE" id="PS51077"/>
    </source>
</evidence>
<reference evidence="6" key="1">
    <citation type="submission" date="2014-06" db="EMBL/GenBank/DDBJ databases">
        <title>Key roles for freshwater Actinobacteria revealed by deep metagenomic sequencing.</title>
        <authorList>
            <person name="Ghai R."/>
            <person name="Mizuno C.M."/>
            <person name="Picazo A."/>
            <person name="Camacho A."/>
            <person name="Rodriguez-Valera F."/>
        </authorList>
    </citation>
    <scope>NUCLEOTIDE SEQUENCE</scope>
</reference>
<dbReference type="InterPro" id="IPR014757">
    <property type="entry name" value="Tscrpt_reg_IclR_C"/>
</dbReference>
<dbReference type="GO" id="GO:0046278">
    <property type="term" value="P:3,4-dihydroxybenzoate metabolic process"/>
    <property type="evidence" value="ECO:0007669"/>
    <property type="project" value="InterPro"/>
</dbReference>
<dbReference type="Gene3D" id="3.30.450.40">
    <property type="match status" value="1"/>
</dbReference>
<dbReference type="GO" id="GO:0045892">
    <property type="term" value="P:negative regulation of DNA-templated transcription"/>
    <property type="evidence" value="ECO:0007669"/>
    <property type="project" value="TreeGrafter"/>
</dbReference>
<dbReference type="PANTHER" id="PTHR30136:SF34">
    <property type="entry name" value="TRANSCRIPTIONAL REGULATOR"/>
    <property type="match status" value="1"/>
</dbReference>
<dbReference type="NCBIfam" id="TIGR02431">
    <property type="entry name" value="pcaR_pcaU"/>
    <property type="match status" value="1"/>
</dbReference>
<sequence length="270" mass="29704">MNPEVTKANPSSDQFVQSLARGLSVIRAFDSDHSSLTLSEVAARTGLARAVARRFLLTLETLNYVRSNGRQYELTGLVLELGYAYLSSQPLAQLASPFLAELAAQTSESTSISTLDNTDIVYIARVQKRQIMQFNISIGSRVPATTSSMGRVMLAALSESELDRRLANYEIAQLTPRTITSKDELKQELASIAKKGWAMVDQELQIGVRSLAVPIHNNQRQVIASINLSWQLGLNDSKKVRDEQIADFLPQLQSTAAQLEHVSTKSGQIN</sequence>
<accession>A0A094PVG2</accession>
<evidence type="ECO:0000259" key="5">
    <source>
        <dbReference type="PROSITE" id="PS51078"/>
    </source>
</evidence>
<dbReference type="Pfam" id="PF01614">
    <property type="entry name" value="IclR_C"/>
    <property type="match status" value="1"/>
</dbReference>
<dbReference type="PANTHER" id="PTHR30136">
    <property type="entry name" value="HELIX-TURN-HELIX TRANSCRIPTIONAL REGULATOR, ICLR FAMILY"/>
    <property type="match status" value="1"/>
</dbReference>
<dbReference type="EMBL" id="JNSL01000176">
    <property type="protein sequence ID" value="KGA13694.1"/>
    <property type="molecule type" value="Genomic_DNA"/>
</dbReference>
<dbReference type="PROSITE" id="PS51077">
    <property type="entry name" value="HTH_ICLR"/>
    <property type="match status" value="1"/>
</dbReference>
<dbReference type="GO" id="GO:0045893">
    <property type="term" value="P:positive regulation of DNA-templated transcription"/>
    <property type="evidence" value="ECO:0007669"/>
    <property type="project" value="InterPro"/>
</dbReference>
<evidence type="ECO:0000256" key="1">
    <source>
        <dbReference type="ARBA" id="ARBA00023015"/>
    </source>
</evidence>
<keyword evidence="3" id="KW-0804">Transcription</keyword>
<dbReference type="GO" id="GO:0003677">
    <property type="term" value="F:DNA binding"/>
    <property type="evidence" value="ECO:0007669"/>
    <property type="project" value="UniProtKB-KW"/>
</dbReference>
<keyword evidence="2" id="KW-0238">DNA-binding</keyword>
<dbReference type="InterPro" id="IPR005471">
    <property type="entry name" value="Tscrpt_reg_IclR_N"/>
</dbReference>
<evidence type="ECO:0000256" key="3">
    <source>
        <dbReference type="ARBA" id="ARBA00023163"/>
    </source>
</evidence>
<proteinExistence type="predicted"/>
<feature type="domain" description="IclR-ED" evidence="5">
    <location>
        <begin position="77"/>
        <end position="265"/>
    </location>
</feature>
<dbReference type="Pfam" id="PF09339">
    <property type="entry name" value="HTH_IclR"/>
    <property type="match status" value="1"/>
</dbReference>
<dbReference type="SUPFAM" id="SSF46785">
    <property type="entry name" value="Winged helix' DNA-binding domain"/>
    <property type="match status" value="1"/>
</dbReference>
<name>A0A094PVG2_9ZZZZ</name>
<dbReference type="SUPFAM" id="SSF55781">
    <property type="entry name" value="GAF domain-like"/>
    <property type="match status" value="1"/>
</dbReference>
<dbReference type="Gene3D" id="1.10.10.10">
    <property type="entry name" value="Winged helix-like DNA-binding domain superfamily/Winged helix DNA-binding domain"/>
    <property type="match status" value="1"/>
</dbReference>
<gene>
    <name evidence="6" type="ORF">GM51_19075</name>
</gene>
<dbReference type="AlphaFoldDB" id="A0A094PVG2"/>
<dbReference type="SMART" id="SM00346">
    <property type="entry name" value="HTH_ICLR"/>
    <property type="match status" value="1"/>
</dbReference>
<dbReference type="PROSITE" id="PS51078">
    <property type="entry name" value="ICLR_ED"/>
    <property type="match status" value="1"/>
</dbReference>
<dbReference type="InterPro" id="IPR050707">
    <property type="entry name" value="HTH_MetabolicPath_Reg"/>
</dbReference>
<protein>
    <submittedName>
        <fullName evidence="6">Beta-ketoadipate pathway transcriptional regulator</fullName>
    </submittedName>
</protein>
<keyword evidence="1" id="KW-0805">Transcription regulation</keyword>
<comment type="caution">
    <text evidence="6">The sequence shown here is derived from an EMBL/GenBank/DDBJ whole genome shotgun (WGS) entry which is preliminary data.</text>
</comment>
<feature type="domain" description="HTH iclR-type" evidence="4">
    <location>
        <begin position="16"/>
        <end position="76"/>
    </location>
</feature>
<dbReference type="GO" id="GO:0003700">
    <property type="term" value="F:DNA-binding transcription factor activity"/>
    <property type="evidence" value="ECO:0007669"/>
    <property type="project" value="TreeGrafter"/>
</dbReference>
<evidence type="ECO:0000256" key="2">
    <source>
        <dbReference type="ARBA" id="ARBA00023125"/>
    </source>
</evidence>